<feature type="chain" id="PRO_5002908366" evidence="1">
    <location>
        <begin position="31"/>
        <end position="672"/>
    </location>
</feature>
<dbReference type="EMBL" id="CP001117">
    <property type="protein sequence ID" value="ACO48035.2"/>
    <property type="molecule type" value="Genomic_DNA"/>
</dbReference>
<feature type="signal peptide" evidence="1">
    <location>
        <begin position="1"/>
        <end position="30"/>
    </location>
</feature>
<geneLocation type="plasmid" evidence="4">
    <name>pDeide3</name>
</geneLocation>
<gene>
    <name evidence="3" type="ordered locus">Deide_3p00930</name>
</gene>
<reference evidence="3 4" key="1">
    <citation type="journal article" date="2009" name="PLoS Genet.">
        <title>Alliance of proteomics and genomics to unravel the specificities of Sahara bacterium Deinococcus deserti.</title>
        <authorList>
            <person name="de Groot A."/>
            <person name="Dulermo R."/>
            <person name="Ortet P."/>
            <person name="Blanchard L."/>
            <person name="Guerin P."/>
            <person name="Fernandez B."/>
            <person name="Vacherie B."/>
            <person name="Dossat C."/>
            <person name="Jolivet E."/>
            <person name="Siguier P."/>
            <person name="Chandler M."/>
            <person name="Barakat M."/>
            <person name="Dedieu A."/>
            <person name="Barbe V."/>
            <person name="Heulin T."/>
            <person name="Sommer S."/>
            <person name="Achouak W."/>
            <person name="Armengaud J."/>
        </authorList>
    </citation>
    <scope>NUCLEOTIDE SEQUENCE [LARGE SCALE GENOMIC DNA]</scope>
    <source>
        <strain evidence="4">DSM 17065 / CIP 109153 / LMG 22923 / VCD115</strain>
        <plasmid evidence="4">pDeide3</plasmid>
    </source>
</reference>
<keyword evidence="1" id="KW-0732">Signal</keyword>
<protein>
    <submittedName>
        <fullName evidence="3">Putative Von Willebrand factor type A domain protein</fullName>
    </submittedName>
</protein>
<evidence type="ECO:0000313" key="3">
    <source>
        <dbReference type="EMBL" id="ACO48035.2"/>
    </source>
</evidence>
<evidence type="ECO:0000313" key="4">
    <source>
        <dbReference type="Proteomes" id="UP000002208"/>
    </source>
</evidence>
<dbReference type="Proteomes" id="UP000002208">
    <property type="component" value="Plasmid 3"/>
</dbReference>
<accession>C1D3F6</accession>
<dbReference type="SMART" id="SM00327">
    <property type="entry name" value="VWA"/>
    <property type="match status" value="1"/>
</dbReference>
<dbReference type="InterPro" id="IPR036465">
    <property type="entry name" value="vWFA_dom_sf"/>
</dbReference>
<evidence type="ECO:0000256" key="1">
    <source>
        <dbReference type="SAM" id="SignalP"/>
    </source>
</evidence>
<keyword evidence="3" id="KW-0614">Plasmid</keyword>
<keyword evidence="4" id="KW-1185">Reference proteome</keyword>
<organism evidence="3 4">
    <name type="scientific">Deinococcus deserti (strain DSM 17065 / CIP 109153 / LMG 22923 / VCD115)</name>
    <dbReference type="NCBI Taxonomy" id="546414"/>
    <lineage>
        <taxon>Bacteria</taxon>
        <taxon>Thermotogati</taxon>
        <taxon>Deinococcota</taxon>
        <taxon>Deinococci</taxon>
        <taxon>Deinococcales</taxon>
        <taxon>Deinococcaceae</taxon>
        <taxon>Deinococcus</taxon>
    </lineage>
</organism>
<dbReference type="InterPro" id="IPR002035">
    <property type="entry name" value="VWF_A"/>
</dbReference>
<proteinExistence type="predicted"/>
<sequence length="672" mass="70674">MWSLRRFARHHFLTRLSLALFLSASGAGQAQSGPTMIQLILDSSGSMFSRLPGGDTRMATAQAVMTDFIGRLPNDPNLNVGLRLYGAAINAADPGACQDSKLVLPMRGLDRSALLAAVRGARPKGATPIVYSLQQAAQDFPTTAGRRIVVLVTDGQESCQGDVKGALEAFRSRGLEVDVRVIGIDLDARAQASFAGVGTFVNTRSAGELASALGQAVQAVAPPAQVKVPVVVTLTSGGQPVTSGPVVRMTRTVGGAAAESLQTVGGEYRAELTPGTYSVQVEATNGTQTYAGLTVTTDGPNRFSFNIAAVQAVQLQVAPAQPVAGGRVTVTYSGAPGGTNNWVTLARREDPDTAYLDWSKVSGAAGQVDLAVQDEETVFEARYMLVNSDGSTRVVGRSAPFTARRASVSLAGPGSAAAGSQIEVRWTGPNNPGDYVTIVPKGAPVGTYLNYFYTRNGNPGRLITPLTPGDYEIRYNNDISGRMLASVPITLSAASYGLQAPTTAVAGSQIEVRWTGPNNPGDYVTIVPKGAPVGSYLNYFYTRNGNPGRLITPLAPGDYEVRYSTEAQSPNPTLHSVPVRLSAATYGLVAPREAKAGSTIQVRWTGPNNGGDYVTIVRKGAPVGAYLNYFYTSAGNPGQLTLPSEPGEYELRYSTEAQSPNPTLFSVPFTVR</sequence>
<dbReference type="PROSITE" id="PS50234">
    <property type="entry name" value="VWFA"/>
    <property type="match status" value="1"/>
</dbReference>
<dbReference type="Pfam" id="PF13519">
    <property type="entry name" value="VWA_2"/>
    <property type="match status" value="1"/>
</dbReference>
<feature type="domain" description="VWFA" evidence="2">
    <location>
        <begin position="36"/>
        <end position="184"/>
    </location>
</feature>
<dbReference type="RefSeq" id="WP_041228043.1">
    <property type="nucleotide sequence ID" value="NC_012528.1"/>
</dbReference>
<dbReference type="SUPFAM" id="SSF53300">
    <property type="entry name" value="vWA-like"/>
    <property type="match status" value="1"/>
</dbReference>
<evidence type="ECO:0000259" key="2">
    <source>
        <dbReference type="PROSITE" id="PS50234"/>
    </source>
</evidence>
<dbReference type="HOGENOM" id="CLU_018244_0_0_0"/>
<name>C1D3F6_DEIDV</name>
<dbReference type="KEGG" id="ddr:Deide_3p00930"/>
<dbReference type="Gene3D" id="3.40.50.410">
    <property type="entry name" value="von Willebrand factor, type A domain"/>
    <property type="match status" value="1"/>
</dbReference>
<dbReference type="AlphaFoldDB" id="C1D3F6"/>